<dbReference type="InterPro" id="IPR016167">
    <property type="entry name" value="FAD-bd_PCMH_sub1"/>
</dbReference>
<dbReference type="Proteomes" id="UP001205105">
    <property type="component" value="Unassembled WGS sequence"/>
</dbReference>
<evidence type="ECO:0000259" key="6">
    <source>
        <dbReference type="PROSITE" id="PS51387"/>
    </source>
</evidence>
<comment type="cofactor">
    <cofactor evidence="1">
        <name>FAD</name>
        <dbReference type="ChEBI" id="CHEBI:57692"/>
    </cofactor>
</comment>
<evidence type="ECO:0000256" key="2">
    <source>
        <dbReference type="ARBA" id="ARBA00005466"/>
    </source>
</evidence>
<comment type="similarity">
    <text evidence="2">Belongs to the oxygen-dependent FAD-linked oxidoreductase family.</text>
</comment>
<sequence>MGAPVPEEVEELRGAIKGRVLLPGQDQDAPAVDEALRVWAVSPANAAQPRRPSPAVIVQPRGTADVAAAVKWATARGLPLAVKCGGHGGGNPCWVDGGVMLDLSLMRSVYVDPESRTAVVDGGALACDVDAETAMHGLAAPLGVCSVVGVGGLALNGGLSLLSRAVGATADNILEATVALADGSVVHATADSDPELLWALKGAGTALGVVTKLKLQLHEVSNFYCGVLAWRDEPGHATYKAVLRFVRDVVIPNPCIGFNLARVVDPAIGPLLVSLDTVGAASWQETQSTHAPAIAGLLAAFPEHYESWAGGHLKAEQLTEACIDQLVRWTADEVPPSCHTTLAFVELLGGRLHDSQAPVGWQGDVQWVVQAGWTDPAVHEEGSAYAAAALKALAPFCQAQKPYINMVEYSPDQCMDYGQAALTVRDAANLERLRRVKQRVDPTNMFRHTPLAAVLAAEAGGSCNGSN</sequence>
<dbReference type="Gene3D" id="3.30.465.10">
    <property type="match status" value="1"/>
</dbReference>
<dbReference type="Pfam" id="PF01565">
    <property type="entry name" value="FAD_binding_4"/>
    <property type="match status" value="1"/>
</dbReference>
<evidence type="ECO:0000313" key="8">
    <source>
        <dbReference type="Proteomes" id="UP001205105"/>
    </source>
</evidence>
<organism evidence="7 8">
    <name type="scientific">Chlorella ohadii</name>
    <dbReference type="NCBI Taxonomy" id="2649997"/>
    <lineage>
        <taxon>Eukaryota</taxon>
        <taxon>Viridiplantae</taxon>
        <taxon>Chlorophyta</taxon>
        <taxon>core chlorophytes</taxon>
        <taxon>Trebouxiophyceae</taxon>
        <taxon>Chlorellales</taxon>
        <taxon>Chlorellaceae</taxon>
        <taxon>Chlorella clade</taxon>
        <taxon>Chlorella</taxon>
    </lineage>
</organism>
<dbReference type="InterPro" id="IPR006094">
    <property type="entry name" value="Oxid_FAD_bind_N"/>
</dbReference>
<dbReference type="GO" id="GO:0071949">
    <property type="term" value="F:FAD binding"/>
    <property type="evidence" value="ECO:0007669"/>
    <property type="project" value="InterPro"/>
</dbReference>
<dbReference type="InterPro" id="IPR050416">
    <property type="entry name" value="FAD-linked_Oxidoreductase"/>
</dbReference>
<evidence type="ECO:0000313" key="7">
    <source>
        <dbReference type="EMBL" id="KAI7841233.1"/>
    </source>
</evidence>
<dbReference type="InterPro" id="IPR016166">
    <property type="entry name" value="FAD-bd_PCMH"/>
</dbReference>
<keyword evidence="3" id="KW-0285">Flavoprotein</keyword>
<evidence type="ECO:0000256" key="4">
    <source>
        <dbReference type="ARBA" id="ARBA00022827"/>
    </source>
</evidence>
<evidence type="ECO:0000256" key="5">
    <source>
        <dbReference type="ARBA" id="ARBA00023002"/>
    </source>
</evidence>
<dbReference type="PROSITE" id="PS51387">
    <property type="entry name" value="FAD_PCMH"/>
    <property type="match status" value="1"/>
</dbReference>
<reference evidence="7" key="1">
    <citation type="submission" date="2020-11" db="EMBL/GenBank/DDBJ databases">
        <title>Chlorella ohadii genome sequencing and assembly.</title>
        <authorList>
            <person name="Murik O."/>
            <person name="Treves H."/>
            <person name="Kedem I."/>
            <person name="Shotland Y."/>
            <person name="Kaplan A."/>
        </authorList>
    </citation>
    <scope>NUCLEOTIDE SEQUENCE</scope>
    <source>
        <strain evidence="7">1</strain>
    </source>
</reference>
<comment type="caution">
    <text evidence="7">The sequence shown here is derived from an EMBL/GenBank/DDBJ whole genome shotgun (WGS) entry which is preliminary data.</text>
</comment>
<dbReference type="EMBL" id="JADXDR010000066">
    <property type="protein sequence ID" value="KAI7841233.1"/>
    <property type="molecule type" value="Genomic_DNA"/>
</dbReference>
<dbReference type="GO" id="GO:0016491">
    <property type="term" value="F:oxidoreductase activity"/>
    <property type="evidence" value="ECO:0007669"/>
    <property type="project" value="UniProtKB-KW"/>
</dbReference>
<dbReference type="PANTHER" id="PTHR42973:SF39">
    <property type="entry name" value="FAD-BINDING PCMH-TYPE DOMAIN-CONTAINING PROTEIN"/>
    <property type="match status" value="1"/>
</dbReference>
<keyword evidence="8" id="KW-1185">Reference proteome</keyword>
<proteinExistence type="inferred from homology"/>
<dbReference type="SUPFAM" id="SSF56176">
    <property type="entry name" value="FAD-binding/transporter-associated domain-like"/>
    <property type="match status" value="1"/>
</dbReference>
<keyword evidence="5" id="KW-0560">Oxidoreductase</keyword>
<protein>
    <recommendedName>
        <fullName evidence="6">FAD-binding PCMH-type domain-containing protein</fullName>
    </recommendedName>
</protein>
<dbReference type="Gene3D" id="3.30.43.10">
    <property type="entry name" value="Uridine Diphospho-n-acetylenolpyruvylglucosamine Reductase, domain 2"/>
    <property type="match status" value="1"/>
</dbReference>
<dbReference type="InterPro" id="IPR036318">
    <property type="entry name" value="FAD-bd_PCMH-like_sf"/>
</dbReference>
<dbReference type="InterPro" id="IPR012951">
    <property type="entry name" value="BBE"/>
</dbReference>
<evidence type="ECO:0000256" key="1">
    <source>
        <dbReference type="ARBA" id="ARBA00001974"/>
    </source>
</evidence>
<feature type="domain" description="FAD-binding PCMH-type" evidence="6">
    <location>
        <begin position="50"/>
        <end position="220"/>
    </location>
</feature>
<dbReference type="InterPro" id="IPR016169">
    <property type="entry name" value="FAD-bd_PCMH_sub2"/>
</dbReference>
<accession>A0AAD5H536</accession>
<keyword evidence="4" id="KW-0274">FAD</keyword>
<dbReference type="PANTHER" id="PTHR42973">
    <property type="entry name" value="BINDING OXIDOREDUCTASE, PUTATIVE (AFU_ORTHOLOGUE AFUA_1G17690)-RELATED"/>
    <property type="match status" value="1"/>
</dbReference>
<dbReference type="Pfam" id="PF08031">
    <property type="entry name" value="BBE"/>
    <property type="match status" value="1"/>
</dbReference>
<dbReference type="AlphaFoldDB" id="A0AAD5H536"/>
<evidence type="ECO:0000256" key="3">
    <source>
        <dbReference type="ARBA" id="ARBA00022630"/>
    </source>
</evidence>
<name>A0AAD5H536_9CHLO</name>
<dbReference type="Gene3D" id="3.40.462.20">
    <property type="match status" value="1"/>
</dbReference>
<gene>
    <name evidence="7" type="ORF">COHA_005070</name>
</gene>